<dbReference type="Proteomes" id="UP001295469">
    <property type="component" value="Chromosome C09"/>
</dbReference>
<sequence length="364" mass="41177">RILIDGLSPITKETIIDFATGEEALIELEYEGLENLCSHCLRLSHLNSECPTRPRRTRDTSLTAPPVDVRERTELQRPLRPNGQVRSSHRSENRHISQHNGEPYAQRLDRHGNPFGERISSTLVRASSQDTRPEARREPLIVQSSPPYTNNRSPRRRAYDKASSFYEPARIEASEQLRYRDQRYQSSHADTRNMTWVEKAPRPPLERNLNVEDFPPPPRIPTTEEVMEELREVTFQYTNIQDPTESAARRQRVLDSEVHGLMERTAAGIIANAEAAAGLNQQLMSLQPSATTEPIFGHSVEVEQVPVSLPLPIPSTVLSSQALPVPLPKRRGRPPKTRTEEGDAKKTTNRRLLTGASSSKRIMS</sequence>
<dbReference type="InterPro" id="IPR025836">
    <property type="entry name" value="Zn_knuckle_CX2CX4HX4C"/>
</dbReference>
<feature type="compositionally biased region" description="Basic and acidic residues" evidence="1">
    <location>
        <begin position="337"/>
        <end position="346"/>
    </location>
</feature>
<feature type="compositionally biased region" description="Polar residues" evidence="1">
    <location>
        <begin position="355"/>
        <end position="364"/>
    </location>
</feature>
<evidence type="ECO:0000256" key="1">
    <source>
        <dbReference type="SAM" id="MobiDB-lite"/>
    </source>
</evidence>
<proteinExistence type="predicted"/>
<accession>A0A816J0S9</accession>
<dbReference type="Pfam" id="PF14392">
    <property type="entry name" value="zf-CCHC_4"/>
    <property type="match status" value="1"/>
</dbReference>
<dbReference type="EMBL" id="HG994373">
    <property type="protein sequence ID" value="CAF1756107.1"/>
    <property type="molecule type" value="Genomic_DNA"/>
</dbReference>
<organism evidence="3">
    <name type="scientific">Brassica napus</name>
    <name type="common">Rape</name>
    <dbReference type="NCBI Taxonomy" id="3708"/>
    <lineage>
        <taxon>Eukaryota</taxon>
        <taxon>Viridiplantae</taxon>
        <taxon>Streptophyta</taxon>
        <taxon>Embryophyta</taxon>
        <taxon>Tracheophyta</taxon>
        <taxon>Spermatophyta</taxon>
        <taxon>Magnoliopsida</taxon>
        <taxon>eudicotyledons</taxon>
        <taxon>Gunneridae</taxon>
        <taxon>Pentapetalae</taxon>
        <taxon>rosids</taxon>
        <taxon>malvids</taxon>
        <taxon>Brassicales</taxon>
        <taxon>Brassicaceae</taxon>
        <taxon>Brassiceae</taxon>
        <taxon>Brassica</taxon>
    </lineage>
</organism>
<reference evidence="3" key="1">
    <citation type="submission" date="2021-01" db="EMBL/GenBank/DDBJ databases">
        <authorList>
            <consortium name="Genoscope - CEA"/>
            <person name="William W."/>
        </authorList>
    </citation>
    <scope>NUCLEOTIDE SEQUENCE</scope>
</reference>
<evidence type="ECO:0000313" key="3">
    <source>
        <dbReference type="EMBL" id="CAF1756107.1"/>
    </source>
</evidence>
<feature type="region of interest" description="Disordered" evidence="1">
    <location>
        <begin position="322"/>
        <end position="364"/>
    </location>
</feature>
<feature type="compositionally biased region" description="Basic and acidic residues" evidence="1">
    <location>
        <begin position="68"/>
        <end position="77"/>
    </location>
</feature>
<feature type="compositionally biased region" description="Polar residues" evidence="1">
    <location>
        <begin position="142"/>
        <end position="152"/>
    </location>
</feature>
<name>A0A816J0S9_BRANA</name>
<feature type="non-terminal residue" evidence="3">
    <location>
        <position position="364"/>
    </location>
</feature>
<feature type="non-terminal residue" evidence="3">
    <location>
        <position position="1"/>
    </location>
</feature>
<feature type="region of interest" description="Disordered" evidence="1">
    <location>
        <begin position="49"/>
        <end position="158"/>
    </location>
</feature>
<evidence type="ECO:0000259" key="2">
    <source>
        <dbReference type="Pfam" id="PF14392"/>
    </source>
</evidence>
<dbReference type="AlphaFoldDB" id="A0A816J0S9"/>
<feature type="domain" description="Zinc knuckle CX2CX4HX4C" evidence="2">
    <location>
        <begin position="8"/>
        <end position="51"/>
    </location>
</feature>
<protein>
    <submittedName>
        <fullName evidence="3">(rape) hypothetical protein</fullName>
    </submittedName>
</protein>
<feature type="compositionally biased region" description="Polar residues" evidence="1">
    <location>
        <begin position="119"/>
        <end position="130"/>
    </location>
</feature>
<gene>
    <name evidence="3" type="ORF">DARMORV10_C09P42620.1</name>
</gene>